<dbReference type="AlphaFoldDB" id="A0A553QP30"/>
<dbReference type="Proteomes" id="UP000316079">
    <property type="component" value="Unassembled WGS sequence"/>
</dbReference>
<dbReference type="GO" id="GO:0019005">
    <property type="term" value="C:SCF ubiquitin ligase complex"/>
    <property type="evidence" value="ECO:0007669"/>
    <property type="project" value="TreeGrafter"/>
</dbReference>
<dbReference type="SUPFAM" id="SSF81383">
    <property type="entry name" value="F-box domain"/>
    <property type="match status" value="1"/>
</dbReference>
<evidence type="ECO:0000313" key="2">
    <source>
        <dbReference type="EMBL" id="TRY91743.1"/>
    </source>
</evidence>
<feature type="domain" description="F-box" evidence="1">
    <location>
        <begin position="65"/>
        <end position="111"/>
    </location>
</feature>
<proteinExistence type="predicted"/>
<keyword evidence="3" id="KW-1185">Reference proteome</keyword>
<dbReference type="PANTHER" id="PTHR46731">
    <property type="entry name" value="F-BOX ONLY PROTEIN 15"/>
    <property type="match status" value="1"/>
</dbReference>
<dbReference type="Pfam" id="PF12937">
    <property type="entry name" value="F-box-like"/>
    <property type="match status" value="1"/>
</dbReference>
<accession>A0A553QP30</accession>
<name>A0A553QP30_9TELE</name>
<dbReference type="EMBL" id="SRMA01025725">
    <property type="protein sequence ID" value="TRY91743.1"/>
    <property type="molecule type" value="Genomic_DNA"/>
</dbReference>
<dbReference type="STRING" id="623744.A0A553QP30"/>
<dbReference type="OrthoDB" id="3219396at2759"/>
<protein>
    <recommendedName>
        <fullName evidence="1">F-box domain-containing protein</fullName>
    </recommendedName>
</protein>
<comment type="caution">
    <text evidence="2">The sequence shown here is derived from an EMBL/GenBank/DDBJ whole genome shotgun (WGS) entry which is preliminary data.</text>
</comment>
<organism evidence="2 3">
    <name type="scientific">Danionella cerebrum</name>
    <dbReference type="NCBI Taxonomy" id="2873325"/>
    <lineage>
        <taxon>Eukaryota</taxon>
        <taxon>Metazoa</taxon>
        <taxon>Chordata</taxon>
        <taxon>Craniata</taxon>
        <taxon>Vertebrata</taxon>
        <taxon>Euteleostomi</taxon>
        <taxon>Actinopterygii</taxon>
        <taxon>Neopterygii</taxon>
        <taxon>Teleostei</taxon>
        <taxon>Ostariophysi</taxon>
        <taxon>Cypriniformes</taxon>
        <taxon>Danionidae</taxon>
        <taxon>Danioninae</taxon>
        <taxon>Danionella</taxon>
    </lineage>
</organism>
<sequence length="468" mass="54009">MASGPALLLRCLKQAQLQCNHTKPVETRVKQTTRYDDLRRKGTFETSVSTPLQPCETQAKKAWEGNYLERLPCEITVKILSFLDASSLFSISLVNKHFHDLANCNALWYVLYASEITKKNWRPRVSLFSGTVGSPLPEEKPAGYWRKMLFREMSGFMDTRWKAELSHKNPYTGMPALTEKILRRLQIQWEITLIFNNGQESVYSQSHAFFEDSSVTVCWNNGHWPCIQNLQSLELHGVVCQSGDKPKWRSLICKTLVNKTVFWTFLAHDKLVKLLQFGKIIIGAWRSSWKIAFIMINLHFHKLIEKSVFGSRFCSYLPTEDNAVDPDSGCHGYTLHIALHNPVQRFFCQRFSPLYTSRGAEVQLKAIDFSDVSAHKPVVKISLPWQAGGLHGDAERPFWCVSSPVKMTRNLRMVDLEFEGEQFIISHKEEEGRVKMTFVWVEEIQRYFLVQLIIIFPVAKVKKHFGQE</sequence>
<dbReference type="InterPro" id="IPR036047">
    <property type="entry name" value="F-box-like_dom_sf"/>
</dbReference>
<evidence type="ECO:0000313" key="3">
    <source>
        <dbReference type="Proteomes" id="UP000316079"/>
    </source>
</evidence>
<evidence type="ECO:0000259" key="1">
    <source>
        <dbReference type="PROSITE" id="PS50181"/>
    </source>
</evidence>
<reference evidence="2 3" key="1">
    <citation type="journal article" date="2019" name="Sci. Data">
        <title>Hybrid genome assembly and annotation of Danionella translucida.</title>
        <authorList>
            <person name="Kadobianskyi M."/>
            <person name="Schulze L."/>
            <person name="Schuelke M."/>
            <person name="Judkewitz B."/>
        </authorList>
    </citation>
    <scope>NUCLEOTIDE SEQUENCE [LARGE SCALE GENOMIC DNA]</scope>
    <source>
        <strain evidence="2 3">Bolton</strain>
    </source>
</reference>
<dbReference type="CDD" id="cd22093">
    <property type="entry name" value="F-box_FBXO15"/>
    <property type="match status" value="1"/>
</dbReference>
<dbReference type="InterPro" id="IPR001810">
    <property type="entry name" value="F-box_dom"/>
</dbReference>
<dbReference type="PANTHER" id="PTHR46731:SF1">
    <property type="entry name" value="F-BOX ONLY PROTEIN 15"/>
    <property type="match status" value="1"/>
</dbReference>
<gene>
    <name evidence="2" type="ORF">DNTS_018985</name>
</gene>
<dbReference type="Gene3D" id="1.20.1280.50">
    <property type="match status" value="1"/>
</dbReference>
<dbReference type="PROSITE" id="PS50181">
    <property type="entry name" value="FBOX"/>
    <property type="match status" value="1"/>
</dbReference>